<name>A0A914WIR0_9BILA</name>
<organism evidence="2 3">
    <name type="scientific">Plectus sambesii</name>
    <dbReference type="NCBI Taxonomy" id="2011161"/>
    <lineage>
        <taxon>Eukaryota</taxon>
        <taxon>Metazoa</taxon>
        <taxon>Ecdysozoa</taxon>
        <taxon>Nematoda</taxon>
        <taxon>Chromadorea</taxon>
        <taxon>Plectida</taxon>
        <taxon>Plectina</taxon>
        <taxon>Plectoidea</taxon>
        <taxon>Plectidae</taxon>
        <taxon>Plectus</taxon>
    </lineage>
</organism>
<evidence type="ECO:0000313" key="2">
    <source>
        <dbReference type="Proteomes" id="UP000887566"/>
    </source>
</evidence>
<proteinExistence type="predicted"/>
<evidence type="ECO:0000313" key="3">
    <source>
        <dbReference type="WBParaSite" id="PSAMB.scaffold4373size14866.g24148.t1"/>
    </source>
</evidence>
<dbReference type="AlphaFoldDB" id="A0A914WIR0"/>
<dbReference type="Proteomes" id="UP000887566">
    <property type="component" value="Unplaced"/>
</dbReference>
<sequence length="117" mass="12741">MVSSAAAVAAWRPRQTPDARSFLFAAESDGVRERALGLGRLAHRTDAGARRKDASCFKNRSVTPGQQGNAGRRDLCRARQSANVARTKERERQNSCAVASRLFRAALPIRHATPAVQ</sequence>
<feature type="compositionally biased region" description="Polar residues" evidence="1">
    <location>
        <begin position="58"/>
        <end position="69"/>
    </location>
</feature>
<reference evidence="3" key="1">
    <citation type="submission" date="2022-11" db="UniProtKB">
        <authorList>
            <consortium name="WormBaseParasite"/>
        </authorList>
    </citation>
    <scope>IDENTIFICATION</scope>
</reference>
<keyword evidence="2" id="KW-1185">Reference proteome</keyword>
<protein>
    <submittedName>
        <fullName evidence="3">Uncharacterized protein</fullName>
    </submittedName>
</protein>
<feature type="region of interest" description="Disordered" evidence="1">
    <location>
        <begin position="49"/>
        <end position="74"/>
    </location>
</feature>
<accession>A0A914WIR0</accession>
<dbReference type="WBParaSite" id="PSAMB.scaffold4373size14866.g24148.t1">
    <property type="protein sequence ID" value="PSAMB.scaffold4373size14866.g24148.t1"/>
    <property type="gene ID" value="PSAMB.scaffold4373size14866.g24148"/>
</dbReference>
<evidence type="ECO:0000256" key="1">
    <source>
        <dbReference type="SAM" id="MobiDB-lite"/>
    </source>
</evidence>